<dbReference type="PRINTS" id="PR00598">
    <property type="entry name" value="HTHMARR"/>
</dbReference>
<accession>A0A926DUC6</accession>
<proteinExistence type="predicted"/>
<dbReference type="PANTHER" id="PTHR33164:SF99">
    <property type="entry name" value="MARR FAMILY REGULATORY PROTEIN"/>
    <property type="match status" value="1"/>
</dbReference>
<evidence type="ECO:0000259" key="1">
    <source>
        <dbReference type="PROSITE" id="PS50995"/>
    </source>
</evidence>
<dbReference type="InterPro" id="IPR036390">
    <property type="entry name" value="WH_DNA-bd_sf"/>
</dbReference>
<evidence type="ECO:0000313" key="3">
    <source>
        <dbReference type="Proteomes" id="UP000653127"/>
    </source>
</evidence>
<organism evidence="2 3">
    <name type="scientific">Ligaoa zhengdingensis</name>
    <dbReference type="NCBI Taxonomy" id="2763658"/>
    <lineage>
        <taxon>Bacteria</taxon>
        <taxon>Bacillati</taxon>
        <taxon>Bacillota</taxon>
        <taxon>Clostridia</taxon>
        <taxon>Eubacteriales</taxon>
        <taxon>Oscillospiraceae</taxon>
        <taxon>Ligaoa</taxon>
    </lineage>
</organism>
<dbReference type="InterPro" id="IPR022689">
    <property type="entry name" value="Iron_dep_repressor"/>
</dbReference>
<dbReference type="InterPro" id="IPR036388">
    <property type="entry name" value="WH-like_DNA-bd_sf"/>
</dbReference>
<dbReference type="RefSeq" id="WP_249281593.1">
    <property type="nucleotide sequence ID" value="NZ_JACRST010000001.1"/>
</dbReference>
<feature type="domain" description="HTH marR-type" evidence="1">
    <location>
        <begin position="1"/>
        <end position="141"/>
    </location>
</feature>
<dbReference type="SMART" id="SM00529">
    <property type="entry name" value="HTH_DTXR"/>
    <property type="match status" value="1"/>
</dbReference>
<evidence type="ECO:0000313" key="2">
    <source>
        <dbReference type="EMBL" id="MBC8545440.1"/>
    </source>
</evidence>
<sequence>MQDQTEKLVEDLIINFSDMRRQHMSRHASREQCLWEGERAVMFCVHSAGPAGMRATDIAQALNVAAPTITPVLNRLQAKGFVSRGNDERDRRIIMVSLTERGEEVLHQCMEHHRGEVRGLVDYLGEQEAQNLLRIMEKVKDYYSRVYKR</sequence>
<dbReference type="InterPro" id="IPR039422">
    <property type="entry name" value="MarR/SlyA-like"/>
</dbReference>
<dbReference type="GO" id="GO:0046914">
    <property type="term" value="F:transition metal ion binding"/>
    <property type="evidence" value="ECO:0007669"/>
    <property type="project" value="InterPro"/>
</dbReference>
<dbReference type="SUPFAM" id="SSF46785">
    <property type="entry name" value="Winged helix' DNA-binding domain"/>
    <property type="match status" value="1"/>
</dbReference>
<dbReference type="Proteomes" id="UP000653127">
    <property type="component" value="Unassembled WGS sequence"/>
</dbReference>
<dbReference type="EMBL" id="JACRST010000001">
    <property type="protein sequence ID" value="MBC8545440.1"/>
    <property type="molecule type" value="Genomic_DNA"/>
</dbReference>
<dbReference type="Pfam" id="PF01047">
    <property type="entry name" value="MarR"/>
    <property type="match status" value="1"/>
</dbReference>
<dbReference type="PANTHER" id="PTHR33164">
    <property type="entry name" value="TRANSCRIPTIONAL REGULATOR, MARR FAMILY"/>
    <property type="match status" value="1"/>
</dbReference>
<keyword evidence="3" id="KW-1185">Reference proteome</keyword>
<dbReference type="GO" id="GO:0006950">
    <property type="term" value="P:response to stress"/>
    <property type="evidence" value="ECO:0007669"/>
    <property type="project" value="TreeGrafter"/>
</dbReference>
<reference evidence="2" key="1">
    <citation type="submission" date="2020-08" db="EMBL/GenBank/DDBJ databases">
        <title>Genome public.</title>
        <authorList>
            <person name="Liu C."/>
            <person name="Sun Q."/>
        </authorList>
    </citation>
    <scope>NUCLEOTIDE SEQUENCE</scope>
    <source>
        <strain evidence="2">NSJ-31</strain>
    </source>
</reference>
<dbReference type="SMART" id="SM00347">
    <property type="entry name" value="HTH_MARR"/>
    <property type="match status" value="1"/>
</dbReference>
<dbReference type="AlphaFoldDB" id="A0A926DUC6"/>
<dbReference type="GO" id="GO:0003700">
    <property type="term" value="F:DNA-binding transcription factor activity"/>
    <property type="evidence" value="ECO:0007669"/>
    <property type="project" value="InterPro"/>
</dbReference>
<dbReference type="InterPro" id="IPR000835">
    <property type="entry name" value="HTH_MarR-typ"/>
</dbReference>
<comment type="caution">
    <text evidence="2">The sequence shown here is derived from an EMBL/GenBank/DDBJ whole genome shotgun (WGS) entry which is preliminary data.</text>
</comment>
<dbReference type="Gene3D" id="1.10.10.10">
    <property type="entry name" value="Winged helix-like DNA-binding domain superfamily/Winged helix DNA-binding domain"/>
    <property type="match status" value="1"/>
</dbReference>
<protein>
    <submittedName>
        <fullName evidence="2">MarR family transcriptional regulator</fullName>
    </submittedName>
</protein>
<dbReference type="PROSITE" id="PS50995">
    <property type="entry name" value="HTH_MARR_2"/>
    <property type="match status" value="1"/>
</dbReference>
<name>A0A926DUC6_9FIRM</name>
<gene>
    <name evidence="2" type="ORF">H8711_00620</name>
</gene>